<dbReference type="AlphaFoldDB" id="A0A7R9W5Z9"/>
<evidence type="ECO:0000313" key="2">
    <source>
        <dbReference type="EMBL" id="CAD8315192.1"/>
    </source>
</evidence>
<evidence type="ECO:0000256" key="1">
    <source>
        <dbReference type="SAM" id="MobiDB-lite"/>
    </source>
</evidence>
<accession>A0A7R9W5Z9</accession>
<dbReference type="EMBL" id="HBED01028229">
    <property type="protein sequence ID" value="CAD8315192.1"/>
    <property type="molecule type" value="Transcribed_RNA"/>
</dbReference>
<proteinExistence type="predicted"/>
<protein>
    <submittedName>
        <fullName evidence="2">Uncharacterized protein</fullName>
    </submittedName>
</protein>
<feature type="compositionally biased region" description="Polar residues" evidence="1">
    <location>
        <begin position="217"/>
        <end position="226"/>
    </location>
</feature>
<feature type="region of interest" description="Disordered" evidence="1">
    <location>
        <begin position="216"/>
        <end position="255"/>
    </location>
</feature>
<gene>
    <name evidence="2" type="ORF">TDUB1175_LOCUS13984</name>
</gene>
<sequence length="255" mass="28538">MSSLASTSTDVTSEIDNHPLMVIRSRMDRGDHKFVPPGQSIPCITYRDDIQQNMTLLSSMSPCCTTPFTRPPTQPLSPPSVPCTPRTKKRRFAAATHTLPEFIMANRFKRYQRHAPTTMKPVDENDTRQANLKRESAHVFLPRPQFQTVALLEAFESMRRDDSSISGLQSKSSIQHESRSIPYAPLLWGALEHSLMTQDELSDKAVAMGLTEKELLATNSKMNSGKSLDERESKSTAPAVRPNFKKRSGYSARSA</sequence>
<organism evidence="2">
    <name type="scientific">Pseudictyota dubia</name>
    <dbReference type="NCBI Taxonomy" id="2749911"/>
    <lineage>
        <taxon>Eukaryota</taxon>
        <taxon>Sar</taxon>
        <taxon>Stramenopiles</taxon>
        <taxon>Ochrophyta</taxon>
        <taxon>Bacillariophyta</taxon>
        <taxon>Mediophyceae</taxon>
        <taxon>Biddulphiophycidae</taxon>
        <taxon>Eupodiscales</taxon>
        <taxon>Odontellaceae</taxon>
        <taxon>Pseudictyota</taxon>
    </lineage>
</organism>
<reference evidence="2" key="1">
    <citation type="submission" date="2021-01" db="EMBL/GenBank/DDBJ databases">
        <authorList>
            <person name="Corre E."/>
            <person name="Pelletier E."/>
            <person name="Niang G."/>
            <person name="Scheremetjew M."/>
            <person name="Finn R."/>
            <person name="Kale V."/>
            <person name="Holt S."/>
            <person name="Cochrane G."/>
            <person name="Meng A."/>
            <person name="Brown T."/>
            <person name="Cohen L."/>
        </authorList>
    </citation>
    <scope>NUCLEOTIDE SEQUENCE</scope>
    <source>
        <strain evidence="2">CCMP147</strain>
    </source>
</reference>
<name>A0A7R9W5Z9_9STRA</name>